<feature type="DNA-binding region" description="HMG box" evidence="4">
    <location>
        <begin position="202"/>
        <end position="270"/>
    </location>
</feature>
<protein>
    <recommendedName>
        <fullName evidence="6">HMG box domain-containing protein</fullName>
    </recommendedName>
</protein>
<keyword evidence="3 4" id="KW-0539">Nucleus</keyword>
<dbReference type="FunFam" id="1.10.30.10:FF:000002">
    <property type="entry name" value="transcription factor Sox-2"/>
    <property type="match status" value="1"/>
</dbReference>
<feature type="region of interest" description="Disordered" evidence="5">
    <location>
        <begin position="402"/>
        <end position="426"/>
    </location>
</feature>
<organism evidence="7 8">
    <name type="scientific">Glossina palpalis gambiensis</name>
    <dbReference type="NCBI Taxonomy" id="67801"/>
    <lineage>
        <taxon>Eukaryota</taxon>
        <taxon>Metazoa</taxon>
        <taxon>Ecdysozoa</taxon>
        <taxon>Arthropoda</taxon>
        <taxon>Hexapoda</taxon>
        <taxon>Insecta</taxon>
        <taxon>Pterygota</taxon>
        <taxon>Neoptera</taxon>
        <taxon>Endopterygota</taxon>
        <taxon>Diptera</taxon>
        <taxon>Brachycera</taxon>
        <taxon>Muscomorpha</taxon>
        <taxon>Hippoboscoidea</taxon>
        <taxon>Glossinidae</taxon>
        <taxon>Glossina</taxon>
    </lineage>
</organism>
<dbReference type="SUPFAM" id="SSF47095">
    <property type="entry name" value="HMG-box"/>
    <property type="match status" value="1"/>
</dbReference>
<keyword evidence="2 4" id="KW-0238">DNA-binding</keyword>
<dbReference type="AlphaFoldDB" id="A0A1B0AQR2"/>
<dbReference type="PANTHER" id="PTHR10270">
    <property type="entry name" value="SOX TRANSCRIPTION FACTOR"/>
    <property type="match status" value="1"/>
</dbReference>
<comment type="subcellular location">
    <subcellularLocation>
        <location evidence="1">Nucleus</location>
    </subcellularLocation>
</comment>
<evidence type="ECO:0000256" key="2">
    <source>
        <dbReference type="ARBA" id="ARBA00023125"/>
    </source>
</evidence>
<dbReference type="CDD" id="cd01388">
    <property type="entry name" value="HMG-box_SoxB"/>
    <property type="match status" value="1"/>
</dbReference>
<dbReference type="InterPro" id="IPR009071">
    <property type="entry name" value="HMG_box_dom"/>
</dbReference>
<dbReference type="Pfam" id="PF00505">
    <property type="entry name" value="HMG_box"/>
    <property type="match status" value="1"/>
</dbReference>
<feature type="compositionally biased region" description="Low complexity" evidence="5">
    <location>
        <begin position="159"/>
        <end position="177"/>
    </location>
</feature>
<dbReference type="GO" id="GO:0000978">
    <property type="term" value="F:RNA polymerase II cis-regulatory region sequence-specific DNA binding"/>
    <property type="evidence" value="ECO:0007669"/>
    <property type="project" value="TreeGrafter"/>
</dbReference>
<dbReference type="EMBL" id="JXJN01002012">
    <property type="status" value="NOT_ANNOTATED_CDS"/>
    <property type="molecule type" value="Genomic_DNA"/>
</dbReference>
<evidence type="ECO:0000256" key="1">
    <source>
        <dbReference type="ARBA" id="ARBA00004123"/>
    </source>
</evidence>
<evidence type="ECO:0000256" key="4">
    <source>
        <dbReference type="PROSITE-ProRule" id="PRU00267"/>
    </source>
</evidence>
<dbReference type="VEuPathDB" id="VectorBase:GPPI005172"/>
<accession>A0A1B0AQR2</accession>
<evidence type="ECO:0000256" key="5">
    <source>
        <dbReference type="SAM" id="MobiDB-lite"/>
    </source>
</evidence>
<dbReference type="PROSITE" id="PS50118">
    <property type="entry name" value="HMG_BOX_2"/>
    <property type="match status" value="1"/>
</dbReference>
<dbReference type="GO" id="GO:0030182">
    <property type="term" value="P:neuron differentiation"/>
    <property type="evidence" value="ECO:0007669"/>
    <property type="project" value="TreeGrafter"/>
</dbReference>
<dbReference type="Proteomes" id="UP000092460">
    <property type="component" value="Unassembled WGS sequence"/>
</dbReference>
<dbReference type="GO" id="GO:0001228">
    <property type="term" value="F:DNA-binding transcription activator activity, RNA polymerase II-specific"/>
    <property type="evidence" value="ECO:0007669"/>
    <property type="project" value="TreeGrafter"/>
</dbReference>
<dbReference type="EMBL" id="JXJN01002013">
    <property type="status" value="NOT_ANNOTATED_CDS"/>
    <property type="molecule type" value="Genomic_DNA"/>
</dbReference>
<dbReference type="Gene3D" id="1.10.30.10">
    <property type="entry name" value="High mobility group box domain"/>
    <property type="match status" value="1"/>
</dbReference>
<dbReference type="EnsemblMetazoa" id="GPPI005172-RA">
    <property type="protein sequence ID" value="GPPI005172-PA"/>
    <property type="gene ID" value="GPPI005172"/>
</dbReference>
<dbReference type="InterPro" id="IPR050140">
    <property type="entry name" value="SRY-related_HMG-box_TF-like"/>
</dbReference>
<feature type="domain" description="HMG box" evidence="6">
    <location>
        <begin position="202"/>
        <end position="270"/>
    </location>
</feature>
<dbReference type="PANTHER" id="PTHR10270:SF324">
    <property type="entry name" value="SOX DOMAIN-CONTAINING PROTEIN DICHAETE-RELATED"/>
    <property type="match status" value="1"/>
</dbReference>
<name>A0A1B0AQR2_9MUSC</name>
<dbReference type="GO" id="GO:0000122">
    <property type="term" value="P:negative regulation of transcription by RNA polymerase II"/>
    <property type="evidence" value="ECO:0007669"/>
    <property type="project" value="TreeGrafter"/>
</dbReference>
<sequence>MTAMSAHSNYGFHLSQGINLSTPADYAPQSSMTCSDMDIKRVMQFSQTRDMTAMSAHSNYGFHLSQGINLSTPADYAPQSSMTCSDMDIKRVMQFSQTSNLAAISAVMGASPVGTHGPCNSNRFMGGVSHLDNQGNNHSLLNNSSLSSVQNTVGHQTLSPNSSVGSQSSVASINSNNHDLLGAPISNSEHHHPSSPGQEGHIKRPMNAFMVWSRLQRRQIAKDNPKMHNSEISKRLGAEWKLLAESEKRPFIDEAKRLRALHMKEHPDYKYRPRRKPKNPLVTGSQGTLQLQGAVQQKLGTSNSAGVNSYNAFHHYFAPTHHLDQPYPVPYFGGFDPLALSKLHQSQAVAAAAATNQTHNALDAQKASQLPPTTLSLYSGIYSGIPTPSLYAAHSANAAAGLYNSSSTSSPGSSPGNVTPSATDSVIDNALRRPVPVLY</sequence>
<dbReference type="InterPro" id="IPR036910">
    <property type="entry name" value="HMG_box_dom_sf"/>
</dbReference>
<evidence type="ECO:0000313" key="7">
    <source>
        <dbReference type="EnsemblMetazoa" id="GPPI005172-PA"/>
    </source>
</evidence>
<reference evidence="8" key="1">
    <citation type="submission" date="2015-01" db="EMBL/GenBank/DDBJ databases">
        <authorList>
            <person name="Aksoy S."/>
            <person name="Warren W."/>
            <person name="Wilson R.K."/>
        </authorList>
    </citation>
    <scope>NUCLEOTIDE SEQUENCE [LARGE SCALE GENOMIC DNA]</scope>
    <source>
        <strain evidence="8">IAEA</strain>
    </source>
</reference>
<feature type="compositionally biased region" description="Low complexity" evidence="5">
    <location>
        <begin position="402"/>
        <end position="421"/>
    </location>
</feature>
<reference evidence="7" key="2">
    <citation type="submission" date="2020-05" db="UniProtKB">
        <authorList>
            <consortium name="EnsemblMetazoa"/>
        </authorList>
    </citation>
    <scope>IDENTIFICATION</scope>
    <source>
        <strain evidence="7">IAEA</strain>
    </source>
</reference>
<evidence type="ECO:0000313" key="8">
    <source>
        <dbReference type="Proteomes" id="UP000092460"/>
    </source>
</evidence>
<dbReference type="SMART" id="SM00398">
    <property type="entry name" value="HMG"/>
    <property type="match status" value="1"/>
</dbReference>
<dbReference type="GO" id="GO:0005634">
    <property type="term" value="C:nucleus"/>
    <property type="evidence" value="ECO:0007669"/>
    <property type="project" value="UniProtKB-SubCell"/>
</dbReference>
<evidence type="ECO:0000259" key="6">
    <source>
        <dbReference type="PROSITE" id="PS50118"/>
    </source>
</evidence>
<proteinExistence type="predicted"/>
<evidence type="ECO:0000256" key="3">
    <source>
        <dbReference type="ARBA" id="ARBA00023242"/>
    </source>
</evidence>
<feature type="region of interest" description="Disordered" evidence="5">
    <location>
        <begin position="151"/>
        <end position="203"/>
    </location>
</feature>
<keyword evidence="8" id="KW-1185">Reference proteome</keyword>
<dbReference type="STRING" id="67801.A0A1B0AQR2"/>
<dbReference type="GO" id="GO:0007420">
    <property type="term" value="P:brain development"/>
    <property type="evidence" value="ECO:0007669"/>
    <property type="project" value="TreeGrafter"/>
</dbReference>